<protein>
    <submittedName>
        <fullName evidence="4">DNA-binding protein</fullName>
    </submittedName>
</protein>
<accession>A0A838Y6I6</accession>
<keyword evidence="4" id="KW-0238">DNA-binding</keyword>
<evidence type="ECO:0000256" key="1">
    <source>
        <dbReference type="SAM" id="Coils"/>
    </source>
</evidence>
<name>A0A838Y6I6_9NEIS</name>
<evidence type="ECO:0000313" key="5">
    <source>
        <dbReference type="Proteomes" id="UP000545606"/>
    </source>
</evidence>
<gene>
    <name evidence="4" type="ORF">H2Z84_07320</name>
</gene>
<evidence type="ECO:0000256" key="2">
    <source>
        <dbReference type="SAM" id="MobiDB-lite"/>
    </source>
</evidence>
<organism evidence="4 5">
    <name type="scientific">Aquitalea aquatica</name>
    <dbReference type="NCBI Taxonomy" id="3044273"/>
    <lineage>
        <taxon>Bacteria</taxon>
        <taxon>Pseudomonadati</taxon>
        <taxon>Pseudomonadota</taxon>
        <taxon>Betaproteobacteria</taxon>
        <taxon>Neisseriales</taxon>
        <taxon>Chromobacteriaceae</taxon>
        <taxon>Aquitalea</taxon>
    </lineage>
</organism>
<keyword evidence="5" id="KW-1185">Reference proteome</keyword>
<feature type="coiled-coil region" evidence="1">
    <location>
        <begin position="166"/>
        <end position="287"/>
    </location>
</feature>
<feature type="region of interest" description="Disordered" evidence="2">
    <location>
        <begin position="310"/>
        <end position="329"/>
    </location>
</feature>
<dbReference type="AlphaFoldDB" id="A0A838Y6I6"/>
<comment type="caution">
    <text evidence="4">The sequence shown here is derived from an EMBL/GenBank/DDBJ whole genome shotgun (WGS) entry which is preliminary data.</text>
</comment>
<dbReference type="RefSeq" id="WP_181835391.1">
    <property type="nucleotide sequence ID" value="NZ_JACERN010000022.1"/>
</dbReference>
<reference evidence="4 5" key="1">
    <citation type="submission" date="2020-07" db="EMBL/GenBank/DDBJ databases">
        <title>Draft genome sequence of violacein-producing bacteria and related species.</title>
        <authorList>
            <person name="Wilson H.S."/>
            <person name="De Leon M.E."/>
        </authorList>
    </citation>
    <scope>NUCLEOTIDE SEQUENCE [LARGE SCALE GENOMIC DNA]</scope>
    <source>
        <strain evidence="4 5">HSC-21Su07</strain>
    </source>
</reference>
<evidence type="ECO:0000259" key="3">
    <source>
        <dbReference type="Pfam" id="PF11740"/>
    </source>
</evidence>
<dbReference type="InterPro" id="IPR021104">
    <property type="entry name" value="KfrA_DNA-bd_N"/>
</dbReference>
<proteinExistence type="predicted"/>
<keyword evidence="1" id="KW-0175">Coiled coil</keyword>
<dbReference type="Gene3D" id="1.20.5.1700">
    <property type="match status" value="1"/>
</dbReference>
<sequence length="329" mass="37204">MSQAAIIPADLRERIHQLMSLLSLQHDQQCFPLLADVCRLAGVDMNVASQLYMEWRKSQQANIAPLPQGLPGELNQQAGLVLDRTWQQAQQRANQYVRSAQAAWQDDRQELLAEQQDLALLCEQQAQELDAVRQHLSKVLGLTAGPQANSVYQPATELDVLRDERVQALQHQLDDARQGRAAAEQALHHMREQAQRTAAPVPQVEPQDERVSALQQDVDALRGSLAQSEQEAAQAQQLHRQAQEEMDALQHKLEQMQEELRTLRSDKESAYRAVANLRQQLQQLKQIQLATPEEQAERLARLKMLAFSPSLPSQLSADTEPTEQIWKAR</sequence>
<dbReference type="GO" id="GO:0003677">
    <property type="term" value="F:DNA binding"/>
    <property type="evidence" value="ECO:0007669"/>
    <property type="project" value="UniProtKB-KW"/>
</dbReference>
<feature type="domain" description="KfrA N-terminal DNA-binding" evidence="3">
    <location>
        <begin position="42"/>
        <end position="128"/>
    </location>
</feature>
<dbReference type="Pfam" id="PF11740">
    <property type="entry name" value="KfrA_N"/>
    <property type="match status" value="1"/>
</dbReference>
<dbReference type="EMBL" id="JACERN010000022">
    <property type="protein sequence ID" value="MBA4708189.1"/>
    <property type="molecule type" value="Genomic_DNA"/>
</dbReference>
<feature type="compositionally biased region" description="Polar residues" evidence="2">
    <location>
        <begin position="310"/>
        <end position="319"/>
    </location>
</feature>
<evidence type="ECO:0000313" key="4">
    <source>
        <dbReference type="EMBL" id="MBA4708189.1"/>
    </source>
</evidence>
<dbReference type="Proteomes" id="UP000545606">
    <property type="component" value="Unassembled WGS sequence"/>
</dbReference>